<dbReference type="OrthoDB" id="108365at2759"/>
<evidence type="ECO:0000256" key="12">
    <source>
        <dbReference type="ARBA" id="ARBA00023317"/>
    </source>
</evidence>
<dbReference type="UniPathway" id="UPA00109">
    <property type="reaction ID" value="UER00188"/>
</dbReference>
<feature type="domain" description="Pyruvate kinase barrel" evidence="14">
    <location>
        <begin position="53"/>
        <end position="95"/>
    </location>
</feature>
<gene>
    <name evidence="15" type="ORF">PHPALM_27856</name>
</gene>
<keyword evidence="9" id="KW-0067">ATP-binding</keyword>
<dbReference type="GO" id="GO:0000287">
    <property type="term" value="F:magnesium ion binding"/>
    <property type="evidence" value="ECO:0007669"/>
    <property type="project" value="InterPro"/>
</dbReference>
<evidence type="ECO:0000256" key="3">
    <source>
        <dbReference type="ARBA" id="ARBA00008663"/>
    </source>
</evidence>
<dbReference type="Pfam" id="PF00224">
    <property type="entry name" value="PK"/>
    <property type="match status" value="2"/>
</dbReference>
<comment type="catalytic activity">
    <reaction evidence="13">
        <text>pyruvate + ATP = phosphoenolpyruvate + ADP + H(+)</text>
        <dbReference type="Rhea" id="RHEA:18157"/>
        <dbReference type="ChEBI" id="CHEBI:15361"/>
        <dbReference type="ChEBI" id="CHEBI:15378"/>
        <dbReference type="ChEBI" id="CHEBI:30616"/>
        <dbReference type="ChEBI" id="CHEBI:58702"/>
        <dbReference type="ChEBI" id="CHEBI:456216"/>
        <dbReference type="EC" id="2.7.1.40"/>
    </reaction>
</comment>
<keyword evidence="10 13" id="KW-0460">Magnesium</keyword>
<dbReference type="SUPFAM" id="SSF51621">
    <property type="entry name" value="Phosphoenolpyruvate/pyruvate domain"/>
    <property type="match status" value="1"/>
</dbReference>
<evidence type="ECO:0000256" key="11">
    <source>
        <dbReference type="ARBA" id="ARBA00023152"/>
    </source>
</evidence>
<dbReference type="InterPro" id="IPR036918">
    <property type="entry name" value="Pyrv_Knase_C_sf"/>
</dbReference>
<evidence type="ECO:0000256" key="10">
    <source>
        <dbReference type="ARBA" id="ARBA00022842"/>
    </source>
</evidence>
<keyword evidence="16" id="KW-1185">Reference proteome</keyword>
<comment type="similarity">
    <text evidence="3 13">Belongs to the pyruvate kinase family.</text>
</comment>
<comment type="cofactor">
    <cofactor evidence="1">
        <name>K(+)</name>
        <dbReference type="ChEBI" id="CHEBI:29103"/>
    </cofactor>
</comment>
<name>A0A2P4XBK2_9STRA</name>
<dbReference type="GO" id="GO:0030955">
    <property type="term" value="F:potassium ion binding"/>
    <property type="evidence" value="ECO:0007669"/>
    <property type="project" value="InterPro"/>
</dbReference>
<accession>A0A2P4XBK2</accession>
<keyword evidence="12 15" id="KW-0670">Pyruvate</keyword>
<dbReference type="Proteomes" id="UP000237271">
    <property type="component" value="Unassembled WGS sequence"/>
</dbReference>
<evidence type="ECO:0000256" key="2">
    <source>
        <dbReference type="ARBA" id="ARBA00004997"/>
    </source>
</evidence>
<dbReference type="AlphaFoldDB" id="A0A2P4XBK2"/>
<feature type="domain" description="Pyruvate kinase barrel" evidence="14">
    <location>
        <begin position="5"/>
        <end position="43"/>
    </location>
</feature>
<organism evidence="15 16">
    <name type="scientific">Phytophthora palmivora</name>
    <dbReference type="NCBI Taxonomy" id="4796"/>
    <lineage>
        <taxon>Eukaryota</taxon>
        <taxon>Sar</taxon>
        <taxon>Stramenopiles</taxon>
        <taxon>Oomycota</taxon>
        <taxon>Peronosporomycetes</taxon>
        <taxon>Peronosporales</taxon>
        <taxon>Peronosporaceae</taxon>
        <taxon>Phytophthora</taxon>
    </lineage>
</organism>
<dbReference type="InterPro" id="IPR015813">
    <property type="entry name" value="Pyrv/PenolPyrv_kinase-like_dom"/>
</dbReference>
<dbReference type="PANTHER" id="PTHR11817">
    <property type="entry name" value="PYRUVATE KINASE"/>
    <property type="match status" value="1"/>
</dbReference>
<evidence type="ECO:0000256" key="13">
    <source>
        <dbReference type="RuleBase" id="RU000504"/>
    </source>
</evidence>
<dbReference type="GO" id="GO:0016301">
    <property type="term" value="F:kinase activity"/>
    <property type="evidence" value="ECO:0007669"/>
    <property type="project" value="UniProtKB-KW"/>
</dbReference>
<protein>
    <recommendedName>
        <fullName evidence="4 13">Pyruvate kinase</fullName>
        <ecNumber evidence="4 13">2.7.1.40</ecNumber>
    </recommendedName>
</protein>
<dbReference type="EC" id="2.7.1.40" evidence="4 13"/>
<evidence type="ECO:0000256" key="6">
    <source>
        <dbReference type="ARBA" id="ARBA00022723"/>
    </source>
</evidence>
<evidence type="ECO:0000256" key="1">
    <source>
        <dbReference type="ARBA" id="ARBA00001958"/>
    </source>
</evidence>
<dbReference type="PRINTS" id="PR01050">
    <property type="entry name" value="PYRUVTKNASE"/>
</dbReference>
<keyword evidence="11 13" id="KW-0324">Glycolysis</keyword>
<evidence type="ECO:0000313" key="16">
    <source>
        <dbReference type="Proteomes" id="UP000237271"/>
    </source>
</evidence>
<dbReference type="InterPro" id="IPR040442">
    <property type="entry name" value="Pyrv_kinase-like_dom_sf"/>
</dbReference>
<dbReference type="Gene3D" id="3.20.20.60">
    <property type="entry name" value="Phosphoenolpyruvate-binding domains"/>
    <property type="match status" value="1"/>
</dbReference>
<keyword evidence="8 13" id="KW-0418">Kinase</keyword>
<dbReference type="InterPro" id="IPR001697">
    <property type="entry name" value="Pyr_Knase"/>
</dbReference>
<evidence type="ECO:0000256" key="4">
    <source>
        <dbReference type="ARBA" id="ARBA00012142"/>
    </source>
</evidence>
<sequence length="173" mass="19232">MGETCKINNTEEIGNRKGVNLPGLIVELPALSDKDKRDLDWGTLTLSRPRSVIISKVENLKGIQNFEEILEALDGVMYARGDLSVEVPDQKVQTRTGYTACKVVKYKPTVPVMCFTTGLKVGRQLQIHHGLYPVVPGYLNLATTTAEAIAQAVWSEASVLYLTKFRMQYRCSV</sequence>
<evidence type="ECO:0000259" key="14">
    <source>
        <dbReference type="Pfam" id="PF00224"/>
    </source>
</evidence>
<keyword evidence="5 13" id="KW-0808">Transferase</keyword>
<comment type="caution">
    <text evidence="15">The sequence shown here is derived from an EMBL/GenBank/DDBJ whole genome shotgun (WGS) entry which is preliminary data.</text>
</comment>
<comment type="pathway">
    <text evidence="2 13">Carbohydrate degradation; glycolysis; pyruvate from D-glyceraldehyde 3-phosphate: step 5/5.</text>
</comment>
<dbReference type="SUPFAM" id="SSF52935">
    <property type="entry name" value="PK C-terminal domain-like"/>
    <property type="match status" value="1"/>
</dbReference>
<dbReference type="GO" id="GO:0005524">
    <property type="term" value="F:ATP binding"/>
    <property type="evidence" value="ECO:0007669"/>
    <property type="project" value="UniProtKB-KW"/>
</dbReference>
<dbReference type="InterPro" id="IPR015793">
    <property type="entry name" value="Pyrv_Knase_brl"/>
</dbReference>
<evidence type="ECO:0000313" key="15">
    <source>
        <dbReference type="EMBL" id="POM62930.1"/>
    </source>
</evidence>
<keyword evidence="7" id="KW-0547">Nucleotide-binding</keyword>
<dbReference type="EMBL" id="NCKW01015481">
    <property type="protein sequence ID" value="POM62930.1"/>
    <property type="molecule type" value="Genomic_DNA"/>
</dbReference>
<evidence type="ECO:0000256" key="7">
    <source>
        <dbReference type="ARBA" id="ARBA00022741"/>
    </source>
</evidence>
<evidence type="ECO:0000256" key="9">
    <source>
        <dbReference type="ARBA" id="ARBA00022840"/>
    </source>
</evidence>
<evidence type="ECO:0000256" key="8">
    <source>
        <dbReference type="ARBA" id="ARBA00022777"/>
    </source>
</evidence>
<dbReference type="GO" id="GO:0004743">
    <property type="term" value="F:pyruvate kinase activity"/>
    <property type="evidence" value="ECO:0007669"/>
    <property type="project" value="UniProtKB-EC"/>
</dbReference>
<keyword evidence="6" id="KW-0479">Metal-binding</keyword>
<proteinExistence type="inferred from homology"/>
<evidence type="ECO:0000256" key="5">
    <source>
        <dbReference type="ARBA" id="ARBA00022679"/>
    </source>
</evidence>
<reference evidence="15 16" key="1">
    <citation type="journal article" date="2017" name="Genome Biol. Evol.">
        <title>Phytophthora megakarya and P. palmivora, closely related causal agents of cacao black pod rot, underwent increases in genome sizes and gene numbers by different mechanisms.</title>
        <authorList>
            <person name="Ali S.S."/>
            <person name="Shao J."/>
            <person name="Lary D.J."/>
            <person name="Kronmiller B."/>
            <person name="Shen D."/>
            <person name="Strem M.D."/>
            <person name="Amoako-Attah I."/>
            <person name="Akrofi A.Y."/>
            <person name="Begoude B.A."/>
            <person name="Ten Hoopen G.M."/>
            <person name="Coulibaly K."/>
            <person name="Kebe B.I."/>
            <person name="Melnick R.L."/>
            <person name="Guiltinan M.J."/>
            <person name="Tyler B.M."/>
            <person name="Meinhardt L.W."/>
            <person name="Bailey B.A."/>
        </authorList>
    </citation>
    <scope>NUCLEOTIDE SEQUENCE [LARGE SCALE GENOMIC DNA]</scope>
    <source>
        <strain evidence="16">sbr112.9</strain>
    </source>
</reference>